<feature type="transmembrane region" description="Helical" evidence="6">
    <location>
        <begin position="132"/>
        <end position="158"/>
    </location>
</feature>
<feature type="transmembrane region" description="Helical" evidence="6">
    <location>
        <begin position="22"/>
        <end position="44"/>
    </location>
</feature>
<dbReference type="CDD" id="cd06261">
    <property type="entry name" value="TM_PBP2"/>
    <property type="match status" value="1"/>
</dbReference>
<keyword evidence="5 6" id="KW-0472">Membrane</keyword>
<reference evidence="8" key="1">
    <citation type="submission" date="2020-09" db="EMBL/GenBank/DDBJ databases">
        <title>Nocardioides sp. strain MJB4 16S ribosomal RNA gene Genome sequencing and assembly.</title>
        <authorList>
            <person name="Kim I."/>
        </authorList>
    </citation>
    <scope>NUCLEOTIDE SEQUENCE</scope>
    <source>
        <strain evidence="8">MJB4</strain>
    </source>
</reference>
<evidence type="ECO:0000256" key="1">
    <source>
        <dbReference type="ARBA" id="ARBA00004141"/>
    </source>
</evidence>
<evidence type="ECO:0000313" key="8">
    <source>
        <dbReference type="EMBL" id="MBD8870450.1"/>
    </source>
</evidence>
<dbReference type="PANTHER" id="PTHR30177:SF4">
    <property type="entry name" value="OSMOPROTECTANT IMPORT PERMEASE PROTEIN OSMW"/>
    <property type="match status" value="1"/>
</dbReference>
<comment type="caution">
    <text evidence="8">The sequence shown here is derived from an EMBL/GenBank/DDBJ whole genome shotgun (WGS) entry which is preliminary data.</text>
</comment>
<dbReference type="InterPro" id="IPR035906">
    <property type="entry name" value="MetI-like_sf"/>
</dbReference>
<sequence>MTFSEYLSNSYENLIELSLEHLQLVAITMLIATAVGVPLGILAHRSSVLRPPIMSTTSFFLTIPSLALFAIFIPVFGLGSPPAIVALTLYALLPIVGNTVAGLSSVSPAIVKASRGMGMGSWRRLGLVELPLAWPVIVTGLRVSTQVTIGIAAIAVFVGGPGLGNEIFRGIRSLGNPGAENLVYGGTLAIVVIALAFDGAFVLVRRFTTPRGIR</sequence>
<feature type="transmembrane region" description="Helical" evidence="6">
    <location>
        <begin position="83"/>
        <end position="111"/>
    </location>
</feature>
<dbReference type="InterPro" id="IPR000515">
    <property type="entry name" value="MetI-like"/>
</dbReference>
<evidence type="ECO:0000256" key="4">
    <source>
        <dbReference type="ARBA" id="ARBA00022989"/>
    </source>
</evidence>
<protein>
    <submittedName>
        <fullName evidence="8">ABC transporter permease</fullName>
    </submittedName>
</protein>
<dbReference type="Proteomes" id="UP000616839">
    <property type="component" value="Unassembled WGS sequence"/>
</dbReference>
<evidence type="ECO:0000256" key="3">
    <source>
        <dbReference type="ARBA" id="ARBA00022692"/>
    </source>
</evidence>
<feature type="transmembrane region" description="Helical" evidence="6">
    <location>
        <begin position="56"/>
        <end position="77"/>
    </location>
</feature>
<accession>A0A927Q0C0</accession>
<dbReference type="RefSeq" id="WP_192143745.1">
    <property type="nucleotide sequence ID" value="NZ_JACYXZ010000003.1"/>
</dbReference>
<name>A0A927Q0C0_9ACTN</name>
<comment type="subcellular location">
    <subcellularLocation>
        <location evidence="6">Cell membrane</location>
        <topology evidence="6">Multi-pass membrane protein</topology>
    </subcellularLocation>
    <subcellularLocation>
        <location evidence="1">Membrane</location>
        <topology evidence="1">Multi-pass membrane protein</topology>
    </subcellularLocation>
</comment>
<comment type="similarity">
    <text evidence="6">Belongs to the binding-protein-dependent transport system permease family.</text>
</comment>
<dbReference type="PROSITE" id="PS50928">
    <property type="entry name" value="ABC_TM1"/>
    <property type="match status" value="1"/>
</dbReference>
<dbReference type="GO" id="GO:0031460">
    <property type="term" value="P:glycine betaine transport"/>
    <property type="evidence" value="ECO:0007669"/>
    <property type="project" value="TreeGrafter"/>
</dbReference>
<dbReference type="PANTHER" id="PTHR30177">
    <property type="entry name" value="GLYCINE BETAINE/L-PROLINE TRANSPORT SYSTEM PERMEASE PROTEIN PROW"/>
    <property type="match status" value="1"/>
</dbReference>
<dbReference type="AlphaFoldDB" id="A0A927Q0C0"/>
<proteinExistence type="inferred from homology"/>
<dbReference type="EMBL" id="JACYXZ010000003">
    <property type="protein sequence ID" value="MBD8870450.1"/>
    <property type="molecule type" value="Genomic_DNA"/>
</dbReference>
<keyword evidence="4 6" id="KW-1133">Transmembrane helix</keyword>
<dbReference type="SUPFAM" id="SSF161098">
    <property type="entry name" value="MetI-like"/>
    <property type="match status" value="1"/>
</dbReference>
<keyword evidence="2 6" id="KW-0813">Transport</keyword>
<feature type="domain" description="ABC transmembrane type-1" evidence="7">
    <location>
        <begin position="18"/>
        <end position="201"/>
    </location>
</feature>
<keyword evidence="3 6" id="KW-0812">Transmembrane</keyword>
<dbReference type="Gene3D" id="1.10.3720.10">
    <property type="entry name" value="MetI-like"/>
    <property type="match status" value="1"/>
</dbReference>
<dbReference type="InterPro" id="IPR051204">
    <property type="entry name" value="ABC_transp_perm/SBD"/>
</dbReference>
<keyword evidence="9" id="KW-1185">Reference proteome</keyword>
<dbReference type="FunFam" id="1.10.3720.10:FF:000001">
    <property type="entry name" value="Glycine betaine ABC transporter, permease"/>
    <property type="match status" value="1"/>
</dbReference>
<feature type="transmembrane region" description="Helical" evidence="6">
    <location>
        <begin position="182"/>
        <end position="204"/>
    </location>
</feature>
<evidence type="ECO:0000256" key="2">
    <source>
        <dbReference type="ARBA" id="ARBA00022448"/>
    </source>
</evidence>
<evidence type="ECO:0000313" key="9">
    <source>
        <dbReference type="Proteomes" id="UP000616839"/>
    </source>
</evidence>
<dbReference type="GO" id="GO:0005886">
    <property type="term" value="C:plasma membrane"/>
    <property type="evidence" value="ECO:0007669"/>
    <property type="project" value="UniProtKB-SubCell"/>
</dbReference>
<dbReference type="Pfam" id="PF00528">
    <property type="entry name" value="BPD_transp_1"/>
    <property type="match status" value="1"/>
</dbReference>
<organism evidence="8 9">
    <name type="scientific">Nocardioides donggukensis</name>
    <dbReference type="NCBI Taxonomy" id="2774019"/>
    <lineage>
        <taxon>Bacteria</taxon>
        <taxon>Bacillati</taxon>
        <taxon>Actinomycetota</taxon>
        <taxon>Actinomycetes</taxon>
        <taxon>Propionibacteriales</taxon>
        <taxon>Nocardioidaceae</taxon>
        <taxon>Nocardioides</taxon>
    </lineage>
</organism>
<dbReference type="GO" id="GO:0055085">
    <property type="term" value="P:transmembrane transport"/>
    <property type="evidence" value="ECO:0007669"/>
    <property type="project" value="InterPro"/>
</dbReference>
<gene>
    <name evidence="8" type="ORF">IE331_12510</name>
</gene>
<evidence type="ECO:0000256" key="6">
    <source>
        <dbReference type="RuleBase" id="RU363032"/>
    </source>
</evidence>
<evidence type="ECO:0000259" key="7">
    <source>
        <dbReference type="PROSITE" id="PS50928"/>
    </source>
</evidence>
<evidence type="ECO:0000256" key="5">
    <source>
        <dbReference type="ARBA" id="ARBA00023136"/>
    </source>
</evidence>